<evidence type="ECO:0000256" key="8">
    <source>
        <dbReference type="ARBA" id="ARBA00051651"/>
    </source>
</evidence>
<feature type="cross-link" description="Tryptophyl-tyrosyl-methioninium (Tyr-Met) (with Trp-106)" evidence="10">
    <location>
        <begin position="234"/>
        <end position="260"/>
    </location>
</feature>
<reference evidence="14 15" key="1">
    <citation type="submission" date="2015-07" db="EMBL/GenBank/DDBJ databases">
        <title>A draft genome sequence of Mycobacterium wolinskyi.</title>
        <authorList>
            <person name="de Man T.J."/>
            <person name="Perry K.A."/>
            <person name="Coulliette A.D."/>
            <person name="Jensen B."/>
            <person name="Toney N.C."/>
            <person name="Limbago B.M."/>
            <person name="Noble-Wang J."/>
        </authorList>
    </citation>
    <scope>NUCLEOTIDE SEQUENCE [LARGE SCALE GENOMIC DNA]</scope>
    <source>
        <strain evidence="14 15">CDC_01</strain>
    </source>
</reference>
<proteinExistence type="inferred from homology"/>
<dbReference type="NCBIfam" id="TIGR00198">
    <property type="entry name" value="cat_per_HPI"/>
    <property type="match status" value="1"/>
</dbReference>
<dbReference type="PROSITE" id="PS00436">
    <property type="entry name" value="PEROXIDASE_2"/>
    <property type="match status" value="1"/>
</dbReference>
<keyword evidence="15" id="KW-1185">Reference proteome</keyword>
<evidence type="ECO:0000256" key="11">
    <source>
        <dbReference type="RuleBase" id="RU003451"/>
    </source>
</evidence>
<evidence type="ECO:0000256" key="7">
    <source>
        <dbReference type="ARBA" id="ARBA00049145"/>
    </source>
</evidence>
<dbReference type="PANTHER" id="PTHR30555">
    <property type="entry name" value="HYDROPEROXIDASE I, BIFUNCTIONAL CATALASE-PEROXIDASE"/>
    <property type="match status" value="1"/>
</dbReference>
<evidence type="ECO:0000256" key="4">
    <source>
        <dbReference type="ARBA" id="ARBA00023002"/>
    </source>
</evidence>
<evidence type="ECO:0000259" key="13">
    <source>
        <dbReference type="PROSITE" id="PS50873"/>
    </source>
</evidence>
<dbReference type="Pfam" id="PF00141">
    <property type="entry name" value="peroxidase"/>
    <property type="match status" value="2"/>
</dbReference>
<keyword evidence="3 10" id="KW-0479">Metal-binding</keyword>
<dbReference type="InterPro" id="IPR010255">
    <property type="entry name" value="Haem_peroxidase_sf"/>
</dbReference>
<sequence>MAEAETHPPIGEAQTEPAAGCPMRIKPPVEGGSNRDWWPNAVNLKILQKDPEAIDPMDEGYDYREAVQTLDFEQFQKDFDELLTNSQEWWPADFGHYGPLFVRMSWHAAGTYRVEDGRGGGGKGMQRFAPLNSWPDNVSLDKARRLLWPLKKKYGKKISWSDLIVYAGNRAMEHMGFKTAGFAFGRPDYWEPEEDIYWGAEHEWLGSQERYAGANGDRTKLENPLGASHMGLIYVNPEGPEGNPDPVAAAIDIRETFGRMAMNDIETAALIVGGHTFGKTHGATEVENGPEPEAAPLEQMGLGWANSGVGNETVSSGLEVTWTHTPTKWDNSFLEILYSNEWELTKSPAGAHQWKPKDNGWANSVPMAQGSGKTHPSMLTTDLSMRMDPIYEKITRRWLDHPEELAEEYAKAWFKLLHRDMGPVTRYLGPLVPKQTWQWQDVIPAGKPLSADDIAKLKSAIAESGLTVQQLVSTAWKAASSYRHSDMRGGANGGRIRLQPQLGWEVNESDELAQVISKLEEIQAGAGVDVSFADLVVLAGNVGIETAAKAAGHDIEVPFTSGRGDATQEQTDVESFSYLEPKADGFRNYAGKGLQYPAEYHLIDRANLLNLTAPEMTVLLGGLRGLDVNHGGTKLGVLTDRPGQLTNDFFVNLTDMSTKWAPSPADDGTYVGTDRASGAQKYTASRVDLLFGSNSQLRALAEVYAEDDSKDKFVKDFVAAWVKVMDADRFDVKK</sequence>
<dbReference type="AlphaFoldDB" id="A0A132PFY4"/>
<accession>A0A132PFY4</accession>
<dbReference type="GO" id="GO:0020037">
    <property type="term" value="F:heme binding"/>
    <property type="evidence" value="ECO:0007669"/>
    <property type="project" value="InterPro"/>
</dbReference>
<dbReference type="InterPro" id="IPR002016">
    <property type="entry name" value="Haem_peroxidase"/>
</dbReference>
<evidence type="ECO:0000256" key="9">
    <source>
        <dbReference type="ARBA" id="ARBA00060838"/>
    </source>
</evidence>
<keyword evidence="5 10" id="KW-0408">Iron</keyword>
<comment type="catalytic activity">
    <reaction evidence="8 10 11">
        <text>H2O2 + AH2 = A + 2 H2O</text>
        <dbReference type="Rhea" id="RHEA:30275"/>
        <dbReference type="ChEBI" id="CHEBI:13193"/>
        <dbReference type="ChEBI" id="CHEBI:15377"/>
        <dbReference type="ChEBI" id="CHEBI:16240"/>
        <dbReference type="ChEBI" id="CHEBI:17499"/>
        <dbReference type="EC" id="1.11.1.21"/>
    </reaction>
</comment>
<evidence type="ECO:0000256" key="1">
    <source>
        <dbReference type="ARBA" id="ARBA00022559"/>
    </source>
</evidence>
<dbReference type="SUPFAM" id="SSF48113">
    <property type="entry name" value="Heme-dependent peroxidases"/>
    <property type="match status" value="2"/>
</dbReference>
<dbReference type="PROSITE" id="PS00435">
    <property type="entry name" value="PEROXIDASE_1"/>
    <property type="match status" value="1"/>
</dbReference>
<dbReference type="InterPro" id="IPR019793">
    <property type="entry name" value="Peroxidases_heam-ligand_BS"/>
</dbReference>
<dbReference type="EC" id="1.11.1.21" evidence="10 11"/>
<dbReference type="GO" id="GO:0070301">
    <property type="term" value="P:cellular response to hydrogen peroxide"/>
    <property type="evidence" value="ECO:0007669"/>
    <property type="project" value="TreeGrafter"/>
</dbReference>
<evidence type="ECO:0000256" key="6">
    <source>
        <dbReference type="ARBA" id="ARBA00023324"/>
    </source>
</evidence>
<dbReference type="GO" id="GO:0046872">
    <property type="term" value="F:metal ion binding"/>
    <property type="evidence" value="ECO:0007669"/>
    <property type="project" value="UniProtKB-KW"/>
</dbReference>
<keyword evidence="4 10" id="KW-0560">Oxidoreductase</keyword>
<dbReference type="PATRIC" id="fig|59750.3.peg.3233"/>
<dbReference type="RefSeq" id="WP_067855105.1">
    <property type="nucleotide sequence ID" value="NZ_LGTW01000021.1"/>
</dbReference>
<comment type="caution">
    <text evidence="14">The sequence shown here is derived from an EMBL/GenBank/DDBJ whole genome shotgun (WGS) entry which is preliminary data.</text>
</comment>
<dbReference type="EMBL" id="LGTW01000021">
    <property type="protein sequence ID" value="KWX21258.1"/>
    <property type="molecule type" value="Genomic_DNA"/>
</dbReference>
<dbReference type="GO" id="GO:0042744">
    <property type="term" value="P:hydrogen peroxide catabolic process"/>
    <property type="evidence" value="ECO:0007669"/>
    <property type="project" value="UniProtKB-KW"/>
</dbReference>
<dbReference type="PRINTS" id="PR00460">
    <property type="entry name" value="BPEROXIDASE"/>
</dbReference>
<feature type="region of interest" description="Disordered" evidence="12">
    <location>
        <begin position="1"/>
        <end position="34"/>
    </location>
</feature>
<comment type="subunit">
    <text evidence="10">Homodimer or homotetramer.</text>
</comment>
<dbReference type="PANTHER" id="PTHR30555:SF0">
    <property type="entry name" value="CATALASE-PEROXIDASE"/>
    <property type="match status" value="1"/>
</dbReference>
<dbReference type="FunFam" id="1.10.520.10:FF:000002">
    <property type="entry name" value="Catalase-peroxidase"/>
    <property type="match status" value="1"/>
</dbReference>
<keyword evidence="2 10" id="KW-0349">Heme</keyword>
<feature type="binding site" description="axial binding residue" evidence="10">
    <location>
        <position position="275"/>
    </location>
    <ligand>
        <name>heme b</name>
        <dbReference type="ChEBI" id="CHEBI:60344"/>
    </ligand>
    <ligandPart>
        <name>Fe</name>
        <dbReference type="ChEBI" id="CHEBI:18248"/>
    </ligandPart>
</feature>
<feature type="site" description="Transition state stabilizer" evidence="10">
    <location>
        <position position="103"/>
    </location>
</feature>
<dbReference type="HAMAP" id="MF_01961">
    <property type="entry name" value="Catal_peroxid"/>
    <property type="match status" value="1"/>
</dbReference>
<evidence type="ECO:0000256" key="12">
    <source>
        <dbReference type="SAM" id="MobiDB-lite"/>
    </source>
</evidence>
<evidence type="ECO:0000313" key="14">
    <source>
        <dbReference type="EMBL" id="KWX21258.1"/>
    </source>
</evidence>
<dbReference type="PRINTS" id="PR00458">
    <property type="entry name" value="PEROXIDASE"/>
</dbReference>
<keyword evidence="6 10" id="KW-0376">Hydrogen peroxide</keyword>
<evidence type="ECO:0000256" key="10">
    <source>
        <dbReference type="HAMAP-Rule" id="MF_01961"/>
    </source>
</evidence>
<comment type="catalytic activity">
    <reaction evidence="7 10 11">
        <text>2 H2O2 = O2 + 2 H2O</text>
        <dbReference type="Rhea" id="RHEA:20309"/>
        <dbReference type="ChEBI" id="CHEBI:15377"/>
        <dbReference type="ChEBI" id="CHEBI:15379"/>
        <dbReference type="ChEBI" id="CHEBI:16240"/>
        <dbReference type="EC" id="1.11.1.21"/>
    </reaction>
</comment>
<comment type="similarity">
    <text evidence="9 10 11">Belongs to the peroxidase family. Peroxidase/catalase subfamily.</text>
</comment>
<dbReference type="GO" id="GO:0004096">
    <property type="term" value="F:catalase activity"/>
    <property type="evidence" value="ECO:0007669"/>
    <property type="project" value="UniProtKB-UniRule"/>
</dbReference>
<feature type="active site" description="Proton acceptor" evidence="10">
    <location>
        <position position="107"/>
    </location>
</feature>
<comment type="caution">
    <text evidence="10">Lacks conserved residue(s) required for the propagation of feature annotation.</text>
</comment>
<name>A0A132PFY4_9MYCO</name>
<dbReference type="FunFam" id="1.10.420.10:FF:000004">
    <property type="entry name" value="Catalase-peroxidase"/>
    <property type="match status" value="1"/>
</dbReference>
<organism evidence="14 15">
    <name type="scientific">Mycolicibacterium wolinskyi</name>
    <dbReference type="NCBI Taxonomy" id="59750"/>
    <lineage>
        <taxon>Bacteria</taxon>
        <taxon>Bacillati</taxon>
        <taxon>Actinomycetota</taxon>
        <taxon>Actinomycetes</taxon>
        <taxon>Mycobacteriales</taxon>
        <taxon>Mycobacteriaceae</taxon>
        <taxon>Mycolicibacterium</taxon>
    </lineage>
</organism>
<dbReference type="STRING" id="59750.AWC31_22525"/>
<dbReference type="NCBIfam" id="NF011635">
    <property type="entry name" value="PRK15061.1"/>
    <property type="match status" value="1"/>
</dbReference>
<gene>
    <name evidence="10" type="primary">katG</name>
    <name evidence="14" type="ORF">AFM11_26810</name>
</gene>
<feature type="domain" description="Plant heme peroxidase family profile" evidence="13">
    <location>
        <begin position="140"/>
        <end position="416"/>
    </location>
</feature>
<dbReference type="PROSITE" id="PS50873">
    <property type="entry name" value="PEROXIDASE_4"/>
    <property type="match status" value="1"/>
</dbReference>
<evidence type="ECO:0000256" key="3">
    <source>
        <dbReference type="ARBA" id="ARBA00022723"/>
    </source>
</evidence>
<evidence type="ECO:0000256" key="5">
    <source>
        <dbReference type="ARBA" id="ARBA00023004"/>
    </source>
</evidence>
<comment type="function">
    <text evidence="10">Bifunctional enzyme with both catalase and broad-spectrum peroxidase activity.</text>
</comment>
<dbReference type="InterPro" id="IPR000763">
    <property type="entry name" value="Catalase_peroxidase"/>
</dbReference>
<keyword evidence="1 10" id="KW-0575">Peroxidase</keyword>
<dbReference type="Gene3D" id="1.10.520.10">
    <property type="match status" value="2"/>
</dbReference>
<dbReference type="Proteomes" id="UP000070612">
    <property type="component" value="Unassembled WGS sequence"/>
</dbReference>
<evidence type="ECO:0000313" key="15">
    <source>
        <dbReference type="Proteomes" id="UP000070612"/>
    </source>
</evidence>
<comment type="cofactor">
    <cofactor evidence="10">
        <name>heme b</name>
        <dbReference type="ChEBI" id="CHEBI:60344"/>
    </cofactor>
    <text evidence="10">Binds 1 heme b (iron(II)-protoporphyrin IX) group per dimer.</text>
</comment>
<dbReference type="Gene3D" id="1.10.420.10">
    <property type="entry name" value="Peroxidase, domain 2"/>
    <property type="match status" value="2"/>
</dbReference>
<evidence type="ECO:0000256" key="2">
    <source>
        <dbReference type="ARBA" id="ARBA00022617"/>
    </source>
</evidence>
<dbReference type="InterPro" id="IPR019794">
    <property type="entry name" value="Peroxidases_AS"/>
</dbReference>
<comment type="PTM">
    <text evidence="10">Formation of the three residue Trp-Tyr-Met cross-link is important for the catalase, but not the peroxidase activity of the enzyme.</text>
</comment>
<protein>
    <recommendedName>
        <fullName evidence="10 11">Catalase-peroxidase</fullName>
        <shortName evidence="10">CP</shortName>
        <ecNumber evidence="10 11">1.11.1.21</ecNumber>
    </recommendedName>
    <alternativeName>
        <fullName evidence="10">Peroxidase/catalase</fullName>
    </alternativeName>
</protein>
<dbReference type="CDD" id="cd08200">
    <property type="entry name" value="catalase_peroxidase_2"/>
    <property type="match status" value="1"/>
</dbReference>
<dbReference type="GO" id="GO:0005829">
    <property type="term" value="C:cytosol"/>
    <property type="evidence" value="ECO:0007669"/>
    <property type="project" value="TreeGrafter"/>
</dbReference>